<evidence type="ECO:0000313" key="1">
    <source>
        <dbReference type="EMBL" id="STX50989.1"/>
    </source>
</evidence>
<accession>A0A378JL89</accession>
<keyword evidence="2" id="KW-1185">Reference proteome</keyword>
<dbReference type="AlphaFoldDB" id="A0A378JL89"/>
<dbReference type="Proteomes" id="UP000254794">
    <property type="component" value="Unassembled WGS sequence"/>
</dbReference>
<sequence length="113" mass="13100">MPHITLESEESQKQQLLNFYYDFMSKKNAEAQAFSSLDEFRASATYQNLPEEEKEQLGQHEGKNVIVLMFDDIEQVQAFMEQAQSKGLINKEQAEEVISRLNEKMQSAYKLGM</sequence>
<dbReference type="OrthoDB" id="5653311at2"/>
<organism evidence="1 2">
    <name type="scientific">Legionella busanensis</name>
    <dbReference type="NCBI Taxonomy" id="190655"/>
    <lineage>
        <taxon>Bacteria</taxon>
        <taxon>Pseudomonadati</taxon>
        <taxon>Pseudomonadota</taxon>
        <taxon>Gammaproteobacteria</taxon>
        <taxon>Legionellales</taxon>
        <taxon>Legionellaceae</taxon>
        <taxon>Legionella</taxon>
    </lineage>
</organism>
<proteinExistence type="predicted"/>
<name>A0A378JL89_9GAMM</name>
<dbReference type="RefSeq" id="WP_115330656.1">
    <property type="nucleotide sequence ID" value="NZ_CAAAHP010000001.1"/>
</dbReference>
<protein>
    <submittedName>
        <fullName evidence="1">Uncharacterized protein</fullName>
    </submittedName>
</protein>
<evidence type="ECO:0000313" key="2">
    <source>
        <dbReference type="Proteomes" id="UP000254794"/>
    </source>
</evidence>
<gene>
    <name evidence="1" type="ORF">NCTC13316_01078</name>
</gene>
<reference evidence="1 2" key="1">
    <citation type="submission" date="2018-06" db="EMBL/GenBank/DDBJ databases">
        <authorList>
            <consortium name="Pathogen Informatics"/>
            <person name="Doyle S."/>
        </authorList>
    </citation>
    <scope>NUCLEOTIDE SEQUENCE [LARGE SCALE GENOMIC DNA]</scope>
    <source>
        <strain evidence="1 2">NCTC13316</strain>
    </source>
</reference>
<dbReference type="EMBL" id="UGOD01000001">
    <property type="protein sequence ID" value="STX50989.1"/>
    <property type="molecule type" value="Genomic_DNA"/>
</dbReference>